<evidence type="ECO:0000313" key="2">
    <source>
        <dbReference type="Proteomes" id="UP000265520"/>
    </source>
</evidence>
<dbReference type="EMBL" id="LXQA010240240">
    <property type="protein sequence ID" value="MCI37050.1"/>
    <property type="molecule type" value="Genomic_DNA"/>
</dbReference>
<organism evidence="1 2">
    <name type="scientific">Trifolium medium</name>
    <dbReference type="NCBI Taxonomy" id="97028"/>
    <lineage>
        <taxon>Eukaryota</taxon>
        <taxon>Viridiplantae</taxon>
        <taxon>Streptophyta</taxon>
        <taxon>Embryophyta</taxon>
        <taxon>Tracheophyta</taxon>
        <taxon>Spermatophyta</taxon>
        <taxon>Magnoliopsida</taxon>
        <taxon>eudicotyledons</taxon>
        <taxon>Gunneridae</taxon>
        <taxon>Pentapetalae</taxon>
        <taxon>rosids</taxon>
        <taxon>fabids</taxon>
        <taxon>Fabales</taxon>
        <taxon>Fabaceae</taxon>
        <taxon>Papilionoideae</taxon>
        <taxon>50 kb inversion clade</taxon>
        <taxon>NPAAA clade</taxon>
        <taxon>Hologalegina</taxon>
        <taxon>IRL clade</taxon>
        <taxon>Trifolieae</taxon>
        <taxon>Trifolium</taxon>
    </lineage>
</organism>
<comment type="caution">
    <text evidence="1">The sequence shown here is derived from an EMBL/GenBank/DDBJ whole genome shotgun (WGS) entry which is preliminary data.</text>
</comment>
<evidence type="ECO:0000313" key="1">
    <source>
        <dbReference type="EMBL" id="MCI37050.1"/>
    </source>
</evidence>
<proteinExistence type="predicted"/>
<dbReference type="AlphaFoldDB" id="A0A392RMN5"/>
<dbReference type="Proteomes" id="UP000265520">
    <property type="component" value="Unassembled WGS sequence"/>
</dbReference>
<keyword evidence="2" id="KW-1185">Reference proteome</keyword>
<feature type="non-terminal residue" evidence="1">
    <location>
        <position position="1"/>
    </location>
</feature>
<feature type="non-terminal residue" evidence="1">
    <location>
        <position position="129"/>
    </location>
</feature>
<accession>A0A392RMN5</accession>
<reference evidence="1 2" key="1">
    <citation type="journal article" date="2018" name="Front. Plant Sci.">
        <title>Red Clover (Trifolium pratense) and Zigzag Clover (T. medium) - A Picture of Genomic Similarities and Differences.</title>
        <authorList>
            <person name="Dluhosova J."/>
            <person name="Istvanek J."/>
            <person name="Nedelnik J."/>
            <person name="Repkova J."/>
        </authorList>
    </citation>
    <scope>NUCLEOTIDE SEQUENCE [LARGE SCALE GENOMIC DNA]</scope>
    <source>
        <strain evidence="2">cv. 10/8</strain>
        <tissue evidence="1">Leaf</tissue>
    </source>
</reference>
<protein>
    <submittedName>
        <fullName evidence="1">Uncharacterized protein</fullName>
    </submittedName>
</protein>
<name>A0A392RMN5_9FABA</name>
<sequence length="129" mass="14796">VEPVECLMVDAMDLTGGAQLEAIPEEEYEQKIEEVYPSAGEDLIDFLQKCKLNNSEAILCPRCSAMFDKKATASLNKYVPFTKDRENWSNKRPQRNKNVIQRKPIHQRLGYKATFVPPNKAPVNQWFHG</sequence>